<name>A0A6M3MFZ4_9ZZZZ</name>
<proteinExistence type="predicted"/>
<dbReference type="AlphaFoldDB" id="A0A6M3MFZ4"/>
<accession>A0A6M3MFZ4</accession>
<protein>
    <submittedName>
        <fullName evidence="1">Uncharacterized protein</fullName>
    </submittedName>
</protein>
<gene>
    <name evidence="1" type="ORF">MM171B00591_0022</name>
</gene>
<organism evidence="1">
    <name type="scientific">viral metagenome</name>
    <dbReference type="NCBI Taxonomy" id="1070528"/>
    <lineage>
        <taxon>unclassified sequences</taxon>
        <taxon>metagenomes</taxon>
        <taxon>organismal metagenomes</taxon>
    </lineage>
</organism>
<sequence length="96" mass="11223">MTKKIEVKIFKTYSPQKTREMGRGLGKIYETSICPSGITTRRQIRSLYKKLEKEFPSFALKLDKKCISFWGSDKGLMEDILNDKLKEHTYKNKEGN</sequence>
<evidence type="ECO:0000313" key="1">
    <source>
        <dbReference type="EMBL" id="QJB03662.1"/>
    </source>
</evidence>
<reference evidence="1" key="1">
    <citation type="submission" date="2020-03" db="EMBL/GenBank/DDBJ databases">
        <title>The deep terrestrial virosphere.</title>
        <authorList>
            <person name="Holmfeldt K."/>
            <person name="Nilsson E."/>
            <person name="Simone D."/>
            <person name="Lopez-Fernandez M."/>
            <person name="Wu X."/>
            <person name="de Brujin I."/>
            <person name="Lundin D."/>
            <person name="Andersson A."/>
            <person name="Bertilsson S."/>
            <person name="Dopson M."/>
        </authorList>
    </citation>
    <scope>NUCLEOTIDE SEQUENCE</scope>
    <source>
        <strain evidence="1">MM171B00591</strain>
    </source>
</reference>
<dbReference type="EMBL" id="MT143855">
    <property type="protein sequence ID" value="QJB03662.1"/>
    <property type="molecule type" value="Genomic_DNA"/>
</dbReference>